<feature type="transmembrane region" description="Helical" evidence="3">
    <location>
        <begin position="771"/>
        <end position="791"/>
    </location>
</feature>
<accession>A0AAU7H0G0</accession>
<feature type="transmembrane region" description="Helical" evidence="3">
    <location>
        <begin position="1211"/>
        <end position="1233"/>
    </location>
</feature>
<reference evidence="5" key="1">
    <citation type="submission" date="2024-05" db="EMBL/GenBank/DDBJ databases">
        <title>Isolation and characterization of the new Streptomyces phages Kamino, Geonosis, Abafar and Scarif infecting a broad range of host species.</title>
        <authorList>
            <person name="Rackow B."/>
            <person name="Rolland C."/>
            <person name="Mohnen I."/>
            <person name="Wittmann J."/>
            <person name="Muesken M."/>
            <person name="Overmann J."/>
            <person name="Frunzke J."/>
        </authorList>
    </citation>
    <scope>NUCLEOTIDE SEQUENCE</scope>
</reference>
<feature type="coiled-coil region" evidence="2">
    <location>
        <begin position="1634"/>
        <end position="1668"/>
    </location>
</feature>
<feature type="transmembrane region" description="Helical" evidence="3">
    <location>
        <begin position="1066"/>
        <end position="1086"/>
    </location>
</feature>
<feature type="transmembrane region" description="Helical" evidence="3">
    <location>
        <begin position="923"/>
        <end position="944"/>
    </location>
</feature>
<feature type="transmembrane region" description="Helical" evidence="3">
    <location>
        <begin position="1040"/>
        <end position="1060"/>
    </location>
</feature>
<feature type="transmembrane region" description="Helical" evidence="3">
    <location>
        <begin position="803"/>
        <end position="820"/>
    </location>
</feature>
<feature type="domain" description="Tape measure protein N-terminal" evidence="4">
    <location>
        <begin position="211"/>
        <end position="319"/>
    </location>
</feature>
<feature type="transmembrane region" description="Helical" evidence="3">
    <location>
        <begin position="982"/>
        <end position="1003"/>
    </location>
</feature>
<feature type="transmembrane region" description="Helical" evidence="3">
    <location>
        <begin position="1180"/>
        <end position="1204"/>
    </location>
</feature>
<dbReference type="Pfam" id="PF20155">
    <property type="entry name" value="TMP_3"/>
    <property type="match status" value="1"/>
</dbReference>
<feature type="transmembrane region" description="Helical" evidence="3">
    <location>
        <begin position="950"/>
        <end position="970"/>
    </location>
</feature>
<evidence type="ECO:0000259" key="4">
    <source>
        <dbReference type="Pfam" id="PF20155"/>
    </source>
</evidence>
<organism evidence="5">
    <name type="scientific">Streptomyces phage Scarif</name>
    <dbReference type="NCBI Taxonomy" id="3158858"/>
    <lineage>
        <taxon>Viruses</taxon>
        <taxon>Duplodnaviria</taxon>
        <taxon>Heunggongvirae</taxon>
        <taxon>Uroviricota</taxon>
        <taxon>Caudoviricetes</taxon>
    </lineage>
</organism>
<evidence type="ECO:0000256" key="3">
    <source>
        <dbReference type="SAM" id="Phobius"/>
    </source>
</evidence>
<proteinExistence type="predicted"/>
<feature type="transmembrane region" description="Helical" evidence="3">
    <location>
        <begin position="1156"/>
        <end position="1174"/>
    </location>
</feature>
<protein>
    <submittedName>
        <fullName evidence="5">Tail length tape measure protein</fullName>
    </submittedName>
</protein>
<dbReference type="NCBIfam" id="TIGR02675">
    <property type="entry name" value="tape_meas_nterm"/>
    <property type="match status" value="1"/>
</dbReference>
<feature type="transmembrane region" description="Helical" evidence="3">
    <location>
        <begin position="1123"/>
        <end position="1144"/>
    </location>
</feature>
<name>A0AAU7H0G0_9CAUD</name>
<gene>
    <name evidence="5" type="ORF">Scarif_00022</name>
</gene>
<feature type="transmembrane region" description="Helical" evidence="3">
    <location>
        <begin position="864"/>
        <end position="885"/>
    </location>
</feature>
<evidence type="ECO:0000256" key="2">
    <source>
        <dbReference type="SAM" id="Coils"/>
    </source>
</evidence>
<dbReference type="EMBL" id="PP750868">
    <property type="protein sequence ID" value="XBM95131.1"/>
    <property type="molecule type" value="Genomic_DNA"/>
</dbReference>
<keyword evidence="1" id="KW-1245">Viral tail assembly</keyword>
<dbReference type="InterPro" id="IPR013491">
    <property type="entry name" value="Tape_meas_N"/>
</dbReference>
<keyword evidence="1" id="KW-1188">Viral release from host cell</keyword>
<keyword evidence="3" id="KW-0812">Transmembrane</keyword>
<feature type="transmembrane region" description="Helical" evidence="3">
    <location>
        <begin position="1098"/>
        <end position="1117"/>
    </location>
</feature>
<feature type="transmembrane region" description="Helical" evidence="3">
    <location>
        <begin position="832"/>
        <end position="852"/>
    </location>
</feature>
<keyword evidence="3" id="KW-0472">Membrane</keyword>
<keyword evidence="3" id="KW-1133">Transmembrane helix</keyword>
<evidence type="ECO:0000256" key="1">
    <source>
        <dbReference type="ARBA" id="ARBA00022465"/>
    </source>
</evidence>
<dbReference type="GO" id="GO:0098003">
    <property type="term" value="P:viral tail assembly"/>
    <property type="evidence" value="ECO:0007669"/>
    <property type="project" value="UniProtKB-KW"/>
</dbReference>
<keyword evidence="2" id="KW-0175">Coiled coil</keyword>
<evidence type="ECO:0000313" key="5">
    <source>
        <dbReference type="EMBL" id="XBM95131.1"/>
    </source>
</evidence>
<sequence length="1830" mass="191242">MEGGDFRMSSIDERVVQMQFQNAAFERGVQQTLTSLQRLNQALKLQGATKGLTEVVSATQKFDQHISQNRDSLGRFTTSVTQVTSASQQFGQKIEANRGFLDRFLGSIDKIGTSARTFGENVASGSNSVGKFLSGLSKTSDEADKTSSSLKHIENAVSAVAGRFSALQQVATGALHNIGARAAEAGTQLVHSFTLGPLIDGFREYETNMNSIQTILANTQAAGTTLKDVTNTLDELNHYSDQTIYNFSEMAKNIGTFTAAGVGLKESTSAIKGIANLAALSGSNSEQASGAMYQLSQAIASGTVSLEDWNSVVNAGMGGTVFQRALAQTAVAMGELDSGAVKLSGDMKNVTVNGESFRNSISAVNGPSWLTSDVLTKTLAQFTGDLTDAELAAQGFSKAQIKAIQDQAKMAKSAATEVKTATQLFGTFKEQLGSGWAQTWQTIFGDFKEAKGLFTSISESVGGVLQKSSDARNKMLKDWKALGGRDDLIAGITNAVKAFASVVTPIKDAFRQIFPATTGKQLADMTRNFKEFTEKLRIGSDTADKLKRTFAGVFAIFGIAIDIIKGVVGVIFDLVGQVTKGSGGFLTFTAKIGDFLVALRAGIKEGKGLENFFKGLGTVLKIPIQLIQKLAGFLGSLFKDTDSKGVEKSVAGISSKLEPLGRLGEVASKAWEKTLTVMKNVKDFFQDLGSRISQVFQNLGIDIGGMFEGLNFEKTMTGLNTGLLAGLFLVIKNFLNNLGGGDGLAGVFEAISDGIGDITGSFGAMQNTLRAATLLQIALAIGVLAVSMNILSKIDAEGLTRASAAMTVMFGQLLGAMAIFQKFIGFGGFAKMPFVMGSLILLAAAVLILAQAVKQLSGLDWNELAKGLTGLAVTLGLVVGSLKLMPNPKGMISTGLGMIALAAAIKILASAVEDLSGLSWNELAKGLVGVGVLLGALTLFTMFAKANKGSIAQAAGIILLAAGIKILASAVEDFSKMSWNEIGKGLAALAGGLVLIAGALKLIPPTAPLAGAGVLLVALSLGKVGDALKEMAEMSWGEIGKGLTVMLGALALMGAALYVIPPTAPLGAAALLITALALQQVTGVLAKMAEFSWEEIGKMMVVLAGSLGLITGALMLMTGALPGAAALLIVSAALWVLHPVLVAFSEMTWEEIGKGLVMLAGALVVIGLAGLILAPVVPAIIGLGAGVALLGVGMLAAGAGVLLFATALTALAAAGAAATAMIIGIVAGLIGLIPEVMKQIGLGLIAFAEVIATAGPSITKALVTVLEALISAIVRVTPKIVDALLKLLLMLLRKLNEYVPKMVDAGLKLITGILNGIANNVGKMAEAATRVITEFLKALGKQIPKIVDAGFKMVIDVLKGVRKAVDANSEALGREGGKLAVAIVKGMVKGIGAGLGEIKNAAMNVAKGALNAAKDFLGIHSPSKEFEKVGNYVNDGFRKGLDGNKEQVYNAFNDLKKMLKDLSKSSKASASERKKAAAAYTTLTKQLNDEKSSLGKLADKYDVLTDKIKAADDAYKAAIKTRDDYKKQITDKYSDIASPTEETTYSSYVESLKKQIEDTKEFSNVLQRLRGFGLNDELYKDLLEQGPTALPFMQELLDQGITGINEVNKLGKDLDAVGAHLGKVGSTALYQAGVDSAKGILEGLKKEQANLEKQMDKIADAMVKALKKKLKIKSPSRVFMEMGGYSAQGLAKGLDEMSGSVERSAERTGTAAVDALRKSLSGFSDLISKDMDTRPVITPVLDLSSVKKESGQISGIFGNGSIAVGSSYSKAAYVASGYASNRAAAEEAELASAGSSFSYVQNNYSPKALSSAEIYRQTKNQLSTTKGALT</sequence>
<feature type="transmembrane region" description="Helical" evidence="3">
    <location>
        <begin position="891"/>
        <end position="911"/>
    </location>
</feature>